<dbReference type="Proteomes" id="UP000242188">
    <property type="component" value="Unassembled WGS sequence"/>
</dbReference>
<dbReference type="OrthoDB" id="5962705at2759"/>
<feature type="transmembrane region" description="Helical" evidence="13">
    <location>
        <begin position="68"/>
        <end position="86"/>
    </location>
</feature>
<dbReference type="InterPro" id="IPR017452">
    <property type="entry name" value="GPCR_Rhodpsn_7TM"/>
</dbReference>
<dbReference type="PROSITE" id="PS00237">
    <property type="entry name" value="G_PROTEIN_RECEP_F1_1"/>
    <property type="match status" value="1"/>
</dbReference>
<sequence length="505" mass="56990">MDINGTTLSTLAETDLLLQLLGDKRKGLPSVVTLTVVYSIIFITGVIGNVSTCLVIARNTYMHTVTNYYLFSLAVSDTLTLVLGLPPELYCIWEAYPWRFGEPFCIFKAFLTEMTSYSSVLTITAFTIERYIAICHPIKSQTLSNLSRAVKIIICIWVVAAAFAVPYPIYTRVYHYIRVNNTVVDDSLICSIAPPWRDLMIHVFQMSTFVFFVLPMTMITIMYILIGRTLSTSDFGTPVYVNSSSTKSKARKAVIKMLVAVVVAFFCCWAPFNAQRLMTSYIPPESWTPSLIEAQAKLFYISGVLFFVGSTVNPILYNLMSKKFRMAFRRSLCRCCYNPDELIELSARSKSVLYSDRSPNMNQNRCMSTMNLYPRSPQMNKSRSGSSLVLMKNGNSHILSNRLTVSSTQQWPSAQPDKHWSSTSVDRLKDRSAGRTDRQSISPCKRRLNIKSNSIIKVCSMTSMLSFAEYEQEIFVELGSFDSHTQLYRKDQGGSPDTGDTATFL</sequence>
<name>A0A210Q7K4_MIZYE</name>
<dbReference type="PRINTS" id="PR00237">
    <property type="entry name" value="GPCRRHODOPSN"/>
</dbReference>
<keyword evidence="2" id="KW-1003">Cell membrane</keyword>
<dbReference type="AlphaFoldDB" id="A0A210Q7K4"/>
<keyword evidence="3 11" id="KW-0812">Transmembrane</keyword>
<evidence type="ECO:0000313" key="15">
    <source>
        <dbReference type="EMBL" id="OWF44705.1"/>
    </source>
</evidence>
<organism evidence="15 16">
    <name type="scientific">Mizuhopecten yessoensis</name>
    <name type="common">Japanese scallop</name>
    <name type="synonym">Patinopecten yessoensis</name>
    <dbReference type="NCBI Taxonomy" id="6573"/>
    <lineage>
        <taxon>Eukaryota</taxon>
        <taxon>Metazoa</taxon>
        <taxon>Spiralia</taxon>
        <taxon>Lophotrochozoa</taxon>
        <taxon>Mollusca</taxon>
        <taxon>Bivalvia</taxon>
        <taxon>Autobranchia</taxon>
        <taxon>Pteriomorphia</taxon>
        <taxon>Pectinida</taxon>
        <taxon>Pectinoidea</taxon>
        <taxon>Pectinidae</taxon>
        <taxon>Mizuhopecten</taxon>
    </lineage>
</organism>
<feature type="transmembrane region" description="Helical" evidence="13">
    <location>
        <begin position="203"/>
        <end position="226"/>
    </location>
</feature>
<dbReference type="GO" id="GO:0005886">
    <property type="term" value="C:plasma membrane"/>
    <property type="evidence" value="ECO:0007669"/>
    <property type="project" value="UniProtKB-SubCell"/>
</dbReference>
<keyword evidence="16" id="KW-1185">Reference proteome</keyword>
<evidence type="ECO:0000256" key="4">
    <source>
        <dbReference type="ARBA" id="ARBA00022989"/>
    </source>
</evidence>
<feature type="transmembrane region" description="Helical" evidence="13">
    <location>
        <begin position="106"/>
        <end position="128"/>
    </location>
</feature>
<feature type="transmembrane region" description="Helical" evidence="13">
    <location>
        <begin position="298"/>
        <end position="320"/>
    </location>
</feature>
<evidence type="ECO:0000256" key="3">
    <source>
        <dbReference type="ARBA" id="ARBA00022692"/>
    </source>
</evidence>
<keyword evidence="9" id="KW-0325">Glycoprotein</keyword>
<protein>
    <submittedName>
        <fullName evidence="15">Neuropeptides capa receptor</fullName>
    </submittedName>
</protein>
<accession>A0A210Q7K4</accession>
<feature type="transmembrane region" description="Helical" evidence="13">
    <location>
        <begin position="36"/>
        <end position="56"/>
    </location>
</feature>
<gene>
    <name evidence="15" type="ORF">KP79_PYT06920</name>
</gene>
<keyword evidence="7" id="KW-1015">Disulfide bond</keyword>
<dbReference type="InterPro" id="IPR005390">
    <property type="entry name" value="NeuromedU_rcpt"/>
</dbReference>
<evidence type="ECO:0000313" key="16">
    <source>
        <dbReference type="Proteomes" id="UP000242188"/>
    </source>
</evidence>
<evidence type="ECO:0000256" key="8">
    <source>
        <dbReference type="ARBA" id="ARBA00023170"/>
    </source>
</evidence>
<evidence type="ECO:0000256" key="9">
    <source>
        <dbReference type="ARBA" id="ARBA00023180"/>
    </source>
</evidence>
<dbReference type="Gene3D" id="1.20.1070.10">
    <property type="entry name" value="Rhodopsin 7-helix transmembrane proteins"/>
    <property type="match status" value="1"/>
</dbReference>
<dbReference type="Pfam" id="PF00001">
    <property type="entry name" value="7tm_1"/>
    <property type="match status" value="1"/>
</dbReference>
<evidence type="ECO:0000256" key="11">
    <source>
        <dbReference type="RuleBase" id="RU000688"/>
    </source>
</evidence>
<dbReference type="GO" id="GO:0001607">
    <property type="term" value="F:neuromedin U receptor activity"/>
    <property type="evidence" value="ECO:0007669"/>
    <property type="project" value="InterPro"/>
</dbReference>
<dbReference type="SUPFAM" id="SSF81321">
    <property type="entry name" value="Family A G protein-coupled receptor-like"/>
    <property type="match status" value="1"/>
</dbReference>
<proteinExistence type="inferred from homology"/>
<comment type="caution">
    <text evidence="15">The sequence shown here is derived from an EMBL/GenBank/DDBJ whole genome shotgun (WGS) entry which is preliminary data.</text>
</comment>
<evidence type="ECO:0000256" key="6">
    <source>
        <dbReference type="ARBA" id="ARBA00023136"/>
    </source>
</evidence>
<evidence type="ECO:0000256" key="1">
    <source>
        <dbReference type="ARBA" id="ARBA00004651"/>
    </source>
</evidence>
<comment type="similarity">
    <text evidence="11">Belongs to the G-protein coupled receptor 1 family.</text>
</comment>
<feature type="region of interest" description="Disordered" evidence="12">
    <location>
        <begin position="409"/>
        <end position="443"/>
    </location>
</feature>
<dbReference type="PROSITE" id="PS50262">
    <property type="entry name" value="G_PROTEIN_RECEP_F1_2"/>
    <property type="match status" value="1"/>
</dbReference>
<evidence type="ECO:0000256" key="10">
    <source>
        <dbReference type="ARBA" id="ARBA00023224"/>
    </source>
</evidence>
<keyword evidence="8 11" id="KW-0675">Receptor</keyword>
<keyword evidence="5 11" id="KW-0297">G-protein coupled receptor</keyword>
<evidence type="ECO:0000256" key="12">
    <source>
        <dbReference type="SAM" id="MobiDB-lite"/>
    </source>
</evidence>
<dbReference type="PANTHER" id="PTHR24243">
    <property type="entry name" value="G-PROTEIN COUPLED RECEPTOR"/>
    <property type="match status" value="1"/>
</dbReference>
<feature type="domain" description="G-protein coupled receptors family 1 profile" evidence="14">
    <location>
        <begin position="48"/>
        <end position="317"/>
    </location>
</feature>
<evidence type="ECO:0000256" key="13">
    <source>
        <dbReference type="SAM" id="Phobius"/>
    </source>
</evidence>
<dbReference type="PANTHER" id="PTHR24243:SF208">
    <property type="entry name" value="PYROKININ-1 RECEPTOR"/>
    <property type="match status" value="1"/>
</dbReference>
<keyword evidence="4 13" id="KW-1133">Transmembrane helix</keyword>
<dbReference type="PRINTS" id="PR01565">
    <property type="entry name" value="NEUROMEDINUR"/>
</dbReference>
<evidence type="ECO:0000256" key="2">
    <source>
        <dbReference type="ARBA" id="ARBA00022475"/>
    </source>
</evidence>
<dbReference type="EMBL" id="NEDP02004694">
    <property type="protein sequence ID" value="OWF44705.1"/>
    <property type="molecule type" value="Genomic_DNA"/>
</dbReference>
<keyword evidence="6 13" id="KW-0472">Membrane</keyword>
<evidence type="ECO:0000259" key="14">
    <source>
        <dbReference type="PROSITE" id="PS50262"/>
    </source>
</evidence>
<dbReference type="CDD" id="cd15134">
    <property type="entry name" value="7tmA_capaR"/>
    <property type="match status" value="1"/>
</dbReference>
<keyword evidence="15" id="KW-0527">Neuropeptide</keyword>
<dbReference type="InterPro" id="IPR000276">
    <property type="entry name" value="GPCR_Rhodpsn"/>
</dbReference>
<reference evidence="15 16" key="1">
    <citation type="journal article" date="2017" name="Nat. Ecol. Evol.">
        <title>Scallop genome provides insights into evolution of bilaterian karyotype and development.</title>
        <authorList>
            <person name="Wang S."/>
            <person name="Zhang J."/>
            <person name="Jiao W."/>
            <person name="Li J."/>
            <person name="Xun X."/>
            <person name="Sun Y."/>
            <person name="Guo X."/>
            <person name="Huan P."/>
            <person name="Dong B."/>
            <person name="Zhang L."/>
            <person name="Hu X."/>
            <person name="Sun X."/>
            <person name="Wang J."/>
            <person name="Zhao C."/>
            <person name="Wang Y."/>
            <person name="Wang D."/>
            <person name="Huang X."/>
            <person name="Wang R."/>
            <person name="Lv J."/>
            <person name="Li Y."/>
            <person name="Zhang Z."/>
            <person name="Liu B."/>
            <person name="Lu W."/>
            <person name="Hui Y."/>
            <person name="Liang J."/>
            <person name="Zhou Z."/>
            <person name="Hou R."/>
            <person name="Li X."/>
            <person name="Liu Y."/>
            <person name="Li H."/>
            <person name="Ning X."/>
            <person name="Lin Y."/>
            <person name="Zhao L."/>
            <person name="Xing Q."/>
            <person name="Dou J."/>
            <person name="Li Y."/>
            <person name="Mao J."/>
            <person name="Guo H."/>
            <person name="Dou H."/>
            <person name="Li T."/>
            <person name="Mu C."/>
            <person name="Jiang W."/>
            <person name="Fu Q."/>
            <person name="Fu X."/>
            <person name="Miao Y."/>
            <person name="Liu J."/>
            <person name="Yu Q."/>
            <person name="Li R."/>
            <person name="Liao H."/>
            <person name="Li X."/>
            <person name="Kong Y."/>
            <person name="Jiang Z."/>
            <person name="Chourrout D."/>
            <person name="Li R."/>
            <person name="Bao Z."/>
        </authorList>
    </citation>
    <scope>NUCLEOTIDE SEQUENCE [LARGE SCALE GENOMIC DNA]</scope>
    <source>
        <strain evidence="15 16">PY_sf001</strain>
    </source>
</reference>
<evidence type="ECO:0000256" key="5">
    <source>
        <dbReference type="ARBA" id="ARBA00023040"/>
    </source>
</evidence>
<evidence type="ECO:0000256" key="7">
    <source>
        <dbReference type="ARBA" id="ARBA00023157"/>
    </source>
</evidence>
<feature type="transmembrane region" description="Helical" evidence="13">
    <location>
        <begin position="253"/>
        <end position="272"/>
    </location>
</feature>
<keyword evidence="10 11" id="KW-0807">Transducer</keyword>
<feature type="transmembrane region" description="Helical" evidence="13">
    <location>
        <begin position="149"/>
        <end position="170"/>
    </location>
</feature>
<comment type="subcellular location">
    <subcellularLocation>
        <location evidence="1">Cell membrane</location>
        <topology evidence="1">Multi-pass membrane protein</topology>
    </subcellularLocation>
</comment>
<feature type="compositionally biased region" description="Basic and acidic residues" evidence="12">
    <location>
        <begin position="416"/>
        <end position="438"/>
    </location>
</feature>